<feature type="transmembrane region" description="Helical" evidence="1">
    <location>
        <begin position="38"/>
        <end position="58"/>
    </location>
</feature>
<keyword evidence="3" id="KW-1185">Reference proteome</keyword>
<keyword evidence="1" id="KW-0812">Transmembrane</keyword>
<sequence length="67" mass="7252">MRGLLAYLSANAADLLINLAFFLIVYLIARILKAGPMAALVIAAIPMVAIAFLLNPMLPPRLMAMLR</sequence>
<dbReference type="Proteomes" id="UP000194474">
    <property type="component" value="Unassembled WGS sequence"/>
</dbReference>
<organism evidence="2 3">
    <name type="scientific">Devosia lucknowensis</name>
    <dbReference type="NCBI Taxonomy" id="1096929"/>
    <lineage>
        <taxon>Bacteria</taxon>
        <taxon>Pseudomonadati</taxon>
        <taxon>Pseudomonadota</taxon>
        <taxon>Alphaproteobacteria</taxon>
        <taxon>Hyphomicrobiales</taxon>
        <taxon>Devosiaceae</taxon>
        <taxon>Devosia</taxon>
    </lineage>
</organism>
<evidence type="ECO:0000313" key="3">
    <source>
        <dbReference type="Proteomes" id="UP000194474"/>
    </source>
</evidence>
<protein>
    <submittedName>
        <fullName evidence="2">Uncharacterized protein</fullName>
    </submittedName>
</protein>
<dbReference type="EMBL" id="FXWK01000002">
    <property type="protein sequence ID" value="SMQ85659.1"/>
    <property type="molecule type" value="Genomic_DNA"/>
</dbReference>
<name>A0A1Y6GC59_9HYPH</name>
<gene>
    <name evidence="2" type="ORF">SAMN06295905_2947</name>
</gene>
<evidence type="ECO:0000313" key="2">
    <source>
        <dbReference type="EMBL" id="SMQ85659.1"/>
    </source>
</evidence>
<reference evidence="3" key="1">
    <citation type="submission" date="2017-04" db="EMBL/GenBank/DDBJ databases">
        <authorList>
            <person name="Varghese N."/>
            <person name="Submissions S."/>
        </authorList>
    </citation>
    <scope>NUCLEOTIDE SEQUENCE [LARGE SCALE GENOMIC DNA]</scope>
</reference>
<keyword evidence="1" id="KW-0472">Membrane</keyword>
<feature type="transmembrane region" description="Helical" evidence="1">
    <location>
        <begin position="12"/>
        <end position="32"/>
    </location>
</feature>
<evidence type="ECO:0000256" key="1">
    <source>
        <dbReference type="SAM" id="Phobius"/>
    </source>
</evidence>
<proteinExistence type="predicted"/>
<dbReference type="OrthoDB" id="7951361at2"/>
<accession>A0A1Y6GC59</accession>
<keyword evidence="1" id="KW-1133">Transmembrane helix</keyword>
<dbReference type="RefSeq" id="WP_086471306.1">
    <property type="nucleotide sequence ID" value="NZ_FXWK01000002.1"/>
</dbReference>
<dbReference type="AlphaFoldDB" id="A0A1Y6GC59"/>